<sequence>METKFLSDGRKVVIVGQLNNQETIVQEVFVTAAGDELPGGERFVVKSLHDVPVESYLSKEKARQEAALAEAKTKIDSINREITDTRNKLSMYRDTLKQVKEFSDHIDEQDLTHFIDVMTGQLNYAVASSYRIPKIERYSEYMSIIENSYGNKRYEGLKLLSVLGNSDGRIGLRVNRWGDGSGDYSDVTFFKTYEEAREFVKSSALKLLESGSLSVEELQHLKKIGVEFNQDEMMKIRYRLESSCEKHLENLTATFNKSKEKIEADKAYIEQKINNL</sequence>
<proteinExistence type="predicted"/>
<organism evidence="2 3">
    <name type="scientific">Yersinia aleksiciae</name>
    <dbReference type="NCBI Taxonomy" id="263819"/>
    <lineage>
        <taxon>Bacteria</taxon>
        <taxon>Pseudomonadati</taxon>
        <taxon>Pseudomonadota</taxon>
        <taxon>Gammaproteobacteria</taxon>
        <taxon>Enterobacterales</taxon>
        <taxon>Yersiniaceae</taxon>
        <taxon>Yersinia</taxon>
    </lineage>
</organism>
<protein>
    <submittedName>
        <fullName evidence="2">Uncharacterized protein</fullName>
    </submittedName>
</protein>
<evidence type="ECO:0000256" key="1">
    <source>
        <dbReference type="SAM" id="Coils"/>
    </source>
</evidence>
<accession>A0A0T9V1C0</accession>
<evidence type="ECO:0000313" key="3">
    <source>
        <dbReference type="Proteomes" id="UP000040088"/>
    </source>
</evidence>
<evidence type="ECO:0000313" key="2">
    <source>
        <dbReference type="EMBL" id="CNL94693.1"/>
    </source>
</evidence>
<gene>
    <name evidence="2" type="ORF">ERS008460_04170</name>
</gene>
<reference evidence="3" key="1">
    <citation type="submission" date="2015-03" db="EMBL/GenBank/DDBJ databases">
        <authorList>
            <consortium name="Pathogen Informatics"/>
        </authorList>
    </citation>
    <scope>NUCLEOTIDE SEQUENCE [LARGE SCALE GENOMIC DNA]</scope>
    <source>
        <strain evidence="3">IP27925</strain>
    </source>
</reference>
<dbReference type="RefSeq" id="WP_050127371.1">
    <property type="nucleotide sequence ID" value="NZ_CQEM01000038.1"/>
</dbReference>
<name>A0A0T9V1C0_YERAE</name>
<feature type="coiled-coil region" evidence="1">
    <location>
        <begin position="61"/>
        <end position="88"/>
    </location>
</feature>
<dbReference type="Proteomes" id="UP000040088">
    <property type="component" value="Unassembled WGS sequence"/>
</dbReference>
<dbReference type="EMBL" id="CQEM01000038">
    <property type="protein sequence ID" value="CNL94693.1"/>
    <property type="molecule type" value="Genomic_DNA"/>
</dbReference>
<keyword evidence="1" id="KW-0175">Coiled coil</keyword>
<dbReference type="AlphaFoldDB" id="A0A0T9V1C0"/>